<proteinExistence type="predicted"/>
<gene>
    <name evidence="2" type="ORF">NDU88_002992</name>
</gene>
<accession>A0AAV7RCM1</accession>
<protein>
    <submittedName>
        <fullName evidence="2">Uncharacterized protein</fullName>
    </submittedName>
</protein>
<evidence type="ECO:0000313" key="3">
    <source>
        <dbReference type="Proteomes" id="UP001066276"/>
    </source>
</evidence>
<evidence type="ECO:0000256" key="1">
    <source>
        <dbReference type="SAM" id="MobiDB-lite"/>
    </source>
</evidence>
<dbReference type="AlphaFoldDB" id="A0AAV7RCM1"/>
<comment type="caution">
    <text evidence="2">The sequence shown here is derived from an EMBL/GenBank/DDBJ whole genome shotgun (WGS) entry which is preliminary data.</text>
</comment>
<organism evidence="2 3">
    <name type="scientific">Pleurodeles waltl</name>
    <name type="common">Iberian ribbed newt</name>
    <dbReference type="NCBI Taxonomy" id="8319"/>
    <lineage>
        <taxon>Eukaryota</taxon>
        <taxon>Metazoa</taxon>
        <taxon>Chordata</taxon>
        <taxon>Craniata</taxon>
        <taxon>Vertebrata</taxon>
        <taxon>Euteleostomi</taxon>
        <taxon>Amphibia</taxon>
        <taxon>Batrachia</taxon>
        <taxon>Caudata</taxon>
        <taxon>Salamandroidea</taxon>
        <taxon>Salamandridae</taxon>
        <taxon>Pleurodelinae</taxon>
        <taxon>Pleurodeles</taxon>
    </lineage>
</organism>
<dbReference type="EMBL" id="JANPWB010000009">
    <property type="protein sequence ID" value="KAJ1150196.1"/>
    <property type="molecule type" value="Genomic_DNA"/>
</dbReference>
<evidence type="ECO:0000313" key="2">
    <source>
        <dbReference type="EMBL" id="KAJ1150196.1"/>
    </source>
</evidence>
<dbReference type="Gene3D" id="3.30.70.1820">
    <property type="entry name" value="L1 transposable element, RRM domain"/>
    <property type="match status" value="1"/>
</dbReference>
<name>A0AAV7RCM1_PLEWA</name>
<feature type="region of interest" description="Disordered" evidence="1">
    <location>
        <begin position="210"/>
        <end position="230"/>
    </location>
</feature>
<dbReference type="Proteomes" id="UP001066276">
    <property type="component" value="Chromosome 5"/>
</dbReference>
<reference evidence="2" key="1">
    <citation type="journal article" date="2022" name="bioRxiv">
        <title>Sequencing and chromosome-scale assembly of the giantPleurodeles waltlgenome.</title>
        <authorList>
            <person name="Brown T."/>
            <person name="Elewa A."/>
            <person name="Iarovenko S."/>
            <person name="Subramanian E."/>
            <person name="Araus A.J."/>
            <person name="Petzold A."/>
            <person name="Susuki M."/>
            <person name="Suzuki K.-i.T."/>
            <person name="Hayashi T."/>
            <person name="Toyoda A."/>
            <person name="Oliveira C."/>
            <person name="Osipova E."/>
            <person name="Leigh N.D."/>
            <person name="Simon A."/>
            <person name="Yun M.H."/>
        </authorList>
    </citation>
    <scope>NUCLEOTIDE SEQUENCE</scope>
    <source>
        <strain evidence="2">20211129_DDA</strain>
        <tissue evidence="2">Liver</tissue>
    </source>
</reference>
<keyword evidence="3" id="KW-1185">Reference proteome</keyword>
<sequence length="230" mass="25394">MAAPQTACSCGGAHTGERARSDRICALALGGDPVRYTEVDRTAPATQEEVCIMSWARQGPPPTLVTLLPAAFHPLPLYFSKAPLHKAWPGGLKEAGTPGITAELEQRSVTVETHAAFSRDRHQELLYLRSKMIDLEDRSRRDNVQFLGFLETIEGTDMHSFLRETLPKLTGLTLDPPDFQRAHRLGPKQQDAANRPCPIIACSCDTRRPANSYREPAHTDPAGWTDRRSG</sequence>